<evidence type="ECO:0000313" key="6">
    <source>
        <dbReference type="Proteomes" id="UP001055115"/>
    </source>
</evidence>
<dbReference type="PROSITE" id="PS51683">
    <property type="entry name" value="SAM_OMT_II"/>
    <property type="match status" value="1"/>
</dbReference>
<dbReference type="GO" id="GO:0032259">
    <property type="term" value="P:methylation"/>
    <property type="evidence" value="ECO:0007669"/>
    <property type="project" value="UniProtKB-KW"/>
</dbReference>
<dbReference type="GeneID" id="73323682"/>
<keyword evidence="3" id="KW-0949">S-adenosyl-L-methionine</keyword>
<dbReference type="AlphaFoldDB" id="A0AA37L8M3"/>
<dbReference type="Gene3D" id="3.40.50.150">
    <property type="entry name" value="Vaccinia Virus protein VP39"/>
    <property type="match status" value="1"/>
</dbReference>
<evidence type="ECO:0000313" key="5">
    <source>
        <dbReference type="EMBL" id="GKT42699.1"/>
    </source>
</evidence>
<feature type="domain" description="O-methyltransferase C-terminal" evidence="4">
    <location>
        <begin position="7"/>
        <end position="55"/>
    </location>
</feature>
<keyword evidence="6" id="KW-1185">Reference proteome</keyword>
<sequence>MKPGYSKILVHDQIMKDDRPAHPHAAAFDIGMMAFGSAQERTEKEWEALITSAGLKIVKIWTVPSAAEGIIEIDLAPEKAKL</sequence>
<accession>A0AA37L8M3</accession>
<comment type="caution">
    <text evidence="5">The sequence shown here is derived from an EMBL/GenBank/DDBJ whole genome shotgun (WGS) entry which is preliminary data.</text>
</comment>
<evidence type="ECO:0000259" key="4">
    <source>
        <dbReference type="Pfam" id="PF00891"/>
    </source>
</evidence>
<keyword evidence="2" id="KW-0808">Transferase</keyword>
<dbReference type="Pfam" id="PF00891">
    <property type="entry name" value="Methyltransf_2"/>
    <property type="match status" value="1"/>
</dbReference>
<gene>
    <name evidence="5" type="ORF">ColSpa_02880</name>
</gene>
<dbReference type="PANTHER" id="PTHR43712">
    <property type="entry name" value="PUTATIVE (AFU_ORTHOLOGUE AFUA_4G14580)-RELATED"/>
    <property type="match status" value="1"/>
</dbReference>
<dbReference type="RefSeq" id="XP_049125049.1">
    <property type="nucleotide sequence ID" value="XM_049269092.1"/>
</dbReference>
<dbReference type="InterPro" id="IPR001077">
    <property type="entry name" value="COMT_C"/>
</dbReference>
<evidence type="ECO:0000256" key="3">
    <source>
        <dbReference type="ARBA" id="ARBA00022691"/>
    </source>
</evidence>
<reference evidence="5 6" key="1">
    <citation type="submission" date="2022-03" db="EMBL/GenBank/DDBJ databases">
        <title>Genome data of Colletotrichum spp.</title>
        <authorList>
            <person name="Utami Y.D."/>
            <person name="Hiruma K."/>
        </authorList>
    </citation>
    <scope>NUCLEOTIDE SEQUENCE [LARGE SCALE GENOMIC DNA]</scope>
    <source>
        <strain evidence="5 6">MAFF 239500</strain>
    </source>
</reference>
<dbReference type="InterPro" id="IPR016461">
    <property type="entry name" value="COMT-like"/>
</dbReference>
<dbReference type="InterPro" id="IPR029063">
    <property type="entry name" value="SAM-dependent_MTases_sf"/>
</dbReference>
<dbReference type="SUPFAM" id="SSF53335">
    <property type="entry name" value="S-adenosyl-L-methionine-dependent methyltransferases"/>
    <property type="match status" value="1"/>
</dbReference>
<organism evidence="5 6">
    <name type="scientific">Colletotrichum spaethianum</name>
    <dbReference type="NCBI Taxonomy" id="700344"/>
    <lineage>
        <taxon>Eukaryota</taxon>
        <taxon>Fungi</taxon>
        <taxon>Dikarya</taxon>
        <taxon>Ascomycota</taxon>
        <taxon>Pezizomycotina</taxon>
        <taxon>Sordariomycetes</taxon>
        <taxon>Hypocreomycetidae</taxon>
        <taxon>Glomerellales</taxon>
        <taxon>Glomerellaceae</taxon>
        <taxon>Colletotrichum</taxon>
        <taxon>Colletotrichum spaethianum species complex</taxon>
    </lineage>
</organism>
<keyword evidence="1" id="KW-0489">Methyltransferase</keyword>
<evidence type="ECO:0000256" key="1">
    <source>
        <dbReference type="ARBA" id="ARBA00022603"/>
    </source>
</evidence>
<name>A0AA37L8M3_9PEZI</name>
<dbReference type="GO" id="GO:0008171">
    <property type="term" value="F:O-methyltransferase activity"/>
    <property type="evidence" value="ECO:0007669"/>
    <property type="project" value="InterPro"/>
</dbReference>
<dbReference type="PANTHER" id="PTHR43712:SF17">
    <property type="entry name" value="O-METHYLTRANSFERASE"/>
    <property type="match status" value="1"/>
</dbReference>
<dbReference type="Proteomes" id="UP001055115">
    <property type="component" value="Unassembled WGS sequence"/>
</dbReference>
<protein>
    <submittedName>
        <fullName evidence="5">O-methyltransferase mpaG</fullName>
    </submittedName>
</protein>
<evidence type="ECO:0000256" key="2">
    <source>
        <dbReference type="ARBA" id="ARBA00022679"/>
    </source>
</evidence>
<dbReference type="EMBL" id="BQXU01000005">
    <property type="protein sequence ID" value="GKT42699.1"/>
    <property type="molecule type" value="Genomic_DNA"/>
</dbReference>
<proteinExistence type="predicted"/>